<dbReference type="AlphaFoldDB" id="A8PKJ1"/>
<dbReference type="Proteomes" id="UP000054075">
    <property type="component" value="Unassembled WGS sequence"/>
</dbReference>
<dbReference type="InterPro" id="IPR030395">
    <property type="entry name" value="GP_PDE_dom"/>
</dbReference>
<dbReference type="CDD" id="cd08561">
    <property type="entry name" value="GDPD_cytoplasmic_ScUgpQ2_like"/>
    <property type="match status" value="1"/>
</dbReference>
<feature type="domain" description="GP-PDE" evidence="1">
    <location>
        <begin position="11"/>
        <end position="256"/>
    </location>
</feature>
<dbReference type="OrthoDB" id="9795622at2"/>
<dbReference type="Gene3D" id="3.20.20.190">
    <property type="entry name" value="Phosphatidylinositol (PI) phosphodiesterase"/>
    <property type="match status" value="1"/>
</dbReference>
<dbReference type="SUPFAM" id="SSF51695">
    <property type="entry name" value="PLC-like phosphodiesterases"/>
    <property type="match status" value="1"/>
</dbReference>
<dbReference type="STRING" id="59196.RICGR_0119"/>
<reference evidence="2" key="1">
    <citation type="submission" date="2006-04" db="EMBL/GenBank/DDBJ databases">
        <authorList>
            <person name="Seshadri R."/>
            <person name="Federici B.A."/>
        </authorList>
    </citation>
    <scope>NUCLEOTIDE SEQUENCE [LARGE SCALE GENOMIC DNA]</scope>
</reference>
<dbReference type="EC" id="3.1.4.44" evidence="2"/>
<dbReference type="PANTHER" id="PTHR46211">
    <property type="entry name" value="GLYCEROPHOSPHORYL DIESTER PHOSPHODIESTERASE"/>
    <property type="match status" value="1"/>
</dbReference>
<reference evidence="2" key="2">
    <citation type="submission" date="2007-10" db="EMBL/GenBank/DDBJ databases">
        <authorList>
            <person name="Myers G.S."/>
        </authorList>
    </citation>
    <scope>NUCLEOTIDE SEQUENCE [LARGE SCALE GENOMIC DNA]</scope>
</reference>
<protein>
    <submittedName>
        <fullName evidence="2">Glycerophosphodiester phosphodiesterase 1 (Membraneinteracting protein of RGS16)</fullName>
        <ecNumber evidence="2">3.1.4.44</ecNumber>
    </submittedName>
</protein>
<proteinExistence type="predicted"/>
<dbReference type="GO" id="GO:0006629">
    <property type="term" value="P:lipid metabolic process"/>
    <property type="evidence" value="ECO:0007669"/>
    <property type="project" value="InterPro"/>
</dbReference>
<comment type="caution">
    <text evidence="2">The sequence shown here is derived from an EMBL/GenBank/DDBJ whole genome shotgun (WGS) entry which is preliminary data.</text>
</comment>
<dbReference type="RefSeq" id="WP_006034949.1">
    <property type="nucleotide sequence ID" value="NZ_AAQJ02000001.1"/>
</dbReference>
<dbReference type="PROSITE" id="PS51704">
    <property type="entry name" value="GP_PDE"/>
    <property type="match status" value="1"/>
</dbReference>
<dbReference type="InterPro" id="IPR017946">
    <property type="entry name" value="PLC-like_Pdiesterase_TIM-brl"/>
</dbReference>
<dbReference type="EMBL" id="AAQJ02000001">
    <property type="protein sequence ID" value="EDP45961.1"/>
    <property type="molecule type" value="Genomic_DNA"/>
</dbReference>
<gene>
    <name evidence="2" type="ORF">RICGR_0119</name>
</gene>
<keyword evidence="3" id="KW-1185">Reference proteome</keyword>
<name>A8PKJ1_9COXI</name>
<keyword evidence="2" id="KW-0378">Hydrolase</keyword>
<evidence type="ECO:0000313" key="2">
    <source>
        <dbReference type="EMBL" id="EDP45961.1"/>
    </source>
</evidence>
<dbReference type="GO" id="GO:0047395">
    <property type="term" value="F:glycerophosphoinositol glycerophosphodiesterase activity"/>
    <property type="evidence" value="ECO:0007669"/>
    <property type="project" value="UniProtKB-EC"/>
</dbReference>
<evidence type="ECO:0000313" key="3">
    <source>
        <dbReference type="Proteomes" id="UP000054075"/>
    </source>
</evidence>
<organism evidence="2 3">
    <name type="scientific">Rickettsiella grylli</name>
    <dbReference type="NCBI Taxonomy" id="59196"/>
    <lineage>
        <taxon>Bacteria</taxon>
        <taxon>Pseudomonadati</taxon>
        <taxon>Pseudomonadota</taxon>
        <taxon>Gammaproteobacteria</taxon>
        <taxon>Legionellales</taxon>
        <taxon>Coxiellaceae</taxon>
        <taxon>Rickettsiella</taxon>
    </lineage>
</organism>
<dbReference type="PANTHER" id="PTHR46211:SF14">
    <property type="entry name" value="GLYCEROPHOSPHODIESTER PHOSPHODIESTERASE"/>
    <property type="match status" value="1"/>
</dbReference>
<dbReference type="eggNOG" id="COG0584">
    <property type="taxonomic scope" value="Bacteria"/>
</dbReference>
<sequence>MFPLYGAHEKPLVIAHRGGAGLWPENTLFALQKAATLGADLSEIDIHMSRDGVLVAIHDETVDRTTDAKGLVKELTLAELKKLDAGYRWTNDEGRTFPFRGQGIKIPSLNEIFSAFPNESIMIEVKQNGPPIIATLRALINGHNKAKHVLVSAFNSRTMKVMRKLCPHMATAATQVEMECFSKLSQLFFTRPFSLSAAALEVPYKKVTAHLIKAAHKKNIRVDAWTVNETKEMERLFALEVDGILTDFPDRMINLLNKV</sequence>
<dbReference type="Pfam" id="PF03009">
    <property type="entry name" value="GDPD"/>
    <property type="match status" value="1"/>
</dbReference>
<accession>A8PKJ1</accession>
<evidence type="ECO:0000259" key="1">
    <source>
        <dbReference type="PROSITE" id="PS51704"/>
    </source>
</evidence>